<evidence type="ECO:0000313" key="1">
    <source>
        <dbReference type="EMBL" id="EMA40132.1"/>
    </source>
</evidence>
<dbReference type="OrthoDB" id="317492at2157"/>
<dbReference type="EMBL" id="AOMB01000013">
    <property type="protein sequence ID" value="EMA40132.1"/>
    <property type="molecule type" value="Genomic_DNA"/>
</dbReference>
<dbReference type="InterPro" id="IPR008979">
    <property type="entry name" value="Galactose-bd-like_sf"/>
</dbReference>
<proteinExistence type="predicted"/>
<protein>
    <submittedName>
        <fullName evidence="1">Uncharacterized protein</fullName>
    </submittedName>
</protein>
<dbReference type="AlphaFoldDB" id="M0M2U6"/>
<dbReference type="InterPro" id="IPR055807">
    <property type="entry name" value="DUF7383"/>
</dbReference>
<reference evidence="1 2" key="1">
    <citation type="journal article" date="2014" name="PLoS Genet.">
        <title>Phylogenetically driven sequencing of extremely halophilic archaea reveals strategies for static and dynamic osmo-response.</title>
        <authorList>
            <person name="Becker E.A."/>
            <person name="Seitzer P.M."/>
            <person name="Tritt A."/>
            <person name="Larsen D."/>
            <person name="Krusor M."/>
            <person name="Yao A.I."/>
            <person name="Wu D."/>
            <person name="Madern D."/>
            <person name="Eisen J.A."/>
            <person name="Darling A.E."/>
            <person name="Facciotti M.T."/>
        </authorList>
    </citation>
    <scope>NUCLEOTIDE SEQUENCE [LARGE SCALE GENOMIC DNA]</scope>
    <source>
        <strain evidence="1 2">100A6</strain>
    </source>
</reference>
<dbReference type="PATRIC" id="fig|1132509.6.peg.1130"/>
<gene>
    <name evidence="1" type="ORF">C447_04897</name>
</gene>
<dbReference type="RefSeq" id="WP_007691476.1">
    <property type="nucleotide sequence ID" value="NZ_AJRK01000049.1"/>
</dbReference>
<dbReference type="Proteomes" id="UP000011566">
    <property type="component" value="Unassembled WGS sequence"/>
</dbReference>
<comment type="caution">
    <text evidence="1">The sequence shown here is derived from an EMBL/GenBank/DDBJ whole genome shotgun (WGS) entry which is preliminary data.</text>
</comment>
<evidence type="ECO:0000313" key="2">
    <source>
        <dbReference type="Proteomes" id="UP000011566"/>
    </source>
</evidence>
<name>M0M2U6_9EURY</name>
<dbReference type="SUPFAM" id="SSF49785">
    <property type="entry name" value="Galactose-binding domain-like"/>
    <property type="match status" value="1"/>
</dbReference>
<accession>M0M2U6</accession>
<sequence>MADSTRTHANYTVLNFQEHLGESADGLDVPWAEFVGNHRSSKLEFEVPTDGPTEPYLECQLFEVGGYGHEILVNDDALSGFDVPPSPGWQYWMDTITGAELVEGTNTIQFVRDAEARDDFVVGSVVVHWKEPLDR</sequence>
<dbReference type="Pfam" id="PF24108">
    <property type="entry name" value="DUF7383"/>
    <property type="match status" value="1"/>
</dbReference>
<keyword evidence="2" id="KW-1185">Reference proteome</keyword>
<organism evidence="1 2">
    <name type="scientific">Halococcus hamelinensis 100A6</name>
    <dbReference type="NCBI Taxonomy" id="1132509"/>
    <lineage>
        <taxon>Archaea</taxon>
        <taxon>Methanobacteriati</taxon>
        <taxon>Methanobacteriota</taxon>
        <taxon>Stenosarchaea group</taxon>
        <taxon>Halobacteria</taxon>
        <taxon>Halobacteriales</taxon>
        <taxon>Halococcaceae</taxon>
        <taxon>Halococcus</taxon>
    </lineage>
</organism>
<dbReference type="Gene3D" id="2.60.120.260">
    <property type="entry name" value="Galactose-binding domain-like"/>
    <property type="match status" value="1"/>
</dbReference>
<dbReference type="eggNOG" id="arCOG08135">
    <property type="taxonomic scope" value="Archaea"/>
</dbReference>